<evidence type="ECO:0000256" key="1">
    <source>
        <dbReference type="ARBA" id="ARBA00004498"/>
    </source>
</evidence>
<dbReference type="GO" id="GO:0060070">
    <property type="term" value="P:canonical Wnt signaling pathway"/>
    <property type="evidence" value="ECO:0007669"/>
    <property type="project" value="TreeGrafter"/>
</dbReference>
<dbReference type="GO" id="GO:0045165">
    <property type="term" value="P:cell fate commitment"/>
    <property type="evidence" value="ECO:0007669"/>
    <property type="project" value="TreeGrafter"/>
</dbReference>
<dbReference type="PANTHER" id="PTHR12027">
    <property type="entry name" value="WNT RELATED"/>
    <property type="match status" value="1"/>
</dbReference>
<evidence type="ECO:0000256" key="3">
    <source>
        <dbReference type="ARBA" id="ARBA00022473"/>
    </source>
</evidence>
<comment type="similarity">
    <text evidence="2 9">Belongs to the Wnt family.</text>
</comment>
<feature type="chain" id="PRO_5003024225" description="Protein Wnt" evidence="10 13">
    <location>
        <begin position="28"/>
        <end position="358"/>
    </location>
</feature>
<gene>
    <name evidence="13" type="primary">Wnt11</name>
</gene>
<evidence type="ECO:0000313" key="11">
    <source>
        <dbReference type="EMBL" id="ACY92687.1"/>
    </source>
</evidence>
<reference evidence="11" key="1">
    <citation type="submission" date="2009-10" db="EMBL/GenBank/DDBJ databases">
        <authorList>
            <person name="Freeman R.M.Jr."/>
            <person name="Wu M.M."/>
            <person name="Gerhart J.J."/>
        </authorList>
    </citation>
    <scope>NUCLEOTIDE SEQUENCE</scope>
</reference>
<proteinExistence type="evidence at transcript level"/>
<keyword evidence="3 9" id="KW-0217">Developmental protein</keyword>
<evidence type="ECO:0000256" key="7">
    <source>
        <dbReference type="ARBA" id="ARBA00023157"/>
    </source>
</evidence>
<keyword evidence="10 13" id="KW-0732">Signal</keyword>
<evidence type="ECO:0000256" key="4">
    <source>
        <dbReference type="ARBA" id="ARBA00022525"/>
    </source>
</evidence>
<protein>
    <recommendedName>
        <fullName evidence="9">Protein Wnt</fullName>
    </recommendedName>
</protein>
<dbReference type="InterPro" id="IPR005817">
    <property type="entry name" value="Wnt"/>
</dbReference>
<reference evidence="13" key="2">
    <citation type="submission" date="2025-05" db="UniProtKB">
        <authorList>
            <consortium name="RefSeq"/>
        </authorList>
    </citation>
    <scope>IDENTIFICATION</scope>
</reference>
<dbReference type="CTD" id="7481"/>
<name>D1LXI1_SACKO</name>
<feature type="signal peptide" evidence="10 13">
    <location>
        <begin position="1"/>
        <end position="27"/>
    </location>
</feature>
<dbReference type="RefSeq" id="NP_001161493.1">
    <property type="nucleotide sequence ID" value="NM_001168021.1"/>
</dbReference>
<dbReference type="OrthoDB" id="5945655at2759"/>
<comment type="subcellular location">
    <subcellularLocation>
        <location evidence="1 9">Secreted</location>
        <location evidence="1 9">Extracellular space</location>
        <location evidence="1 9">Extracellular matrix</location>
    </subcellularLocation>
</comment>
<dbReference type="SMART" id="SM00097">
    <property type="entry name" value="WNT1"/>
    <property type="match status" value="1"/>
</dbReference>
<evidence type="ECO:0000313" key="13">
    <source>
        <dbReference type="RefSeq" id="NP_001161493.1"/>
    </source>
</evidence>
<dbReference type="GO" id="GO:0005109">
    <property type="term" value="F:frizzled binding"/>
    <property type="evidence" value="ECO:0007669"/>
    <property type="project" value="TreeGrafter"/>
</dbReference>
<comment type="function">
    <text evidence="9">Ligand for members of the frizzled family of seven transmembrane receptors.</text>
</comment>
<keyword evidence="5" id="KW-0272">Extracellular matrix</keyword>
<dbReference type="CDD" id="cd19343">
    <property type="entry name" value="Wnt_Wnt11"/>
    <property type="match status" value="1"/>
</dbReference>
<dbReference type="PROSITE" id="PS00246">
    <property type="entry name" value="WNT1"/>
    <property type="match status" value="1"/>
</dbReference>
<dbReference type="GO" id="GO:0005125">
    <property type="term" value="F:cytokine activity"/>
    <property type="evidence" value="ECO:0007669"/>
    <property type="project" value="TreeGrafter"/>
</dbReference>
<evidence type="ECO:0000256" key="6">
    <source>
        <dbReference type="ARBA" id="ARBA00022687"/>
    </source>
</evidence>
<dbReference type="GeneID" id="100313541"/>
<evidence type="ECO:0000256" key="5">
    <source>
        <dbReference type="ARBA" id="ARBA00022530"/>
    </source>
</evidence>
<dbReference type="FunFam" id="3.30.2460.20:FF:000001">
    <property type="entry name" value="Wnt homolog"/>
    <property type="match status" value="1"/>
</dbReference>
<dbReference type="AlphaFoldDB" id="D1LXI1"/>
<dbReference type="Pfam" id="PF00110">
    <property type="entry name" value="wnt"/>
    <property type="match status" value="1"/>
</dbReference>
<dbReference type="EMBL" id="GU076158">
    <property type="protein sequence ID" value="ACY92687.1"/>
    <property type="molecule type" value="mRNA"/>
</dbReference>
<dbReference type="KEGG" id="sko:100313541"/>
<accession>D1LXI1</accession>
<organism evidence="11">
    <name type="scientific">Saccoglossus kowalevskii</name>
    <name type="common">Acorn worm</name>
    <dbReference type="NCBI Taxonomy" id="10224"/>
    <lineage>
        <taxon>Eukaryota</taxon>
        <taxon>Metazoa</taxon>
        <taxon>Hemichordata</taxon>
        <taxon>Enteropneusta</taxon>
        <taxon>Harrimaniidae</taxon>
        <taxon>Saccoglossus</taxon>
    </lineage>
</organism>
<dbReference type="GO" id="GO:0030182">
    <property type="term" value="P:neuron differentiation"/>
    <property type="evidence" value="ECO:0007669"/>
    <property type="project" value="TreeGrafter"/>
</dbReference>
<dbReference type="InterPro" id="IPR018161">
    <property type="entry name" value="Wnt_CS"/>
</dbReference>
<evidence type="ECO:0000313" key="12">
    <source>
        <dbReference type="Proteomes" id="UP000694865"/>
    </source>
</evidence>
<dbReference type="PRINTS" id="PR01349">
    <property type="entry name" value="WNTPROTEIN"/>
</dbReference>
<sequence length="358" mass="39626">MVWSLSSTVTVLVFATLMTTSLHSSYAIQWLALAGHEPKLYWNQTSSCRRAKAGMVSAQKKICRQELDSMEGIVEAAELTKQTCVKQFADRRWNCSSINTAPDFTPDLDKGTREAAFAYALAAAAISYSMAIECSSGAISKCGCGRTPPEEADADFHWGGCSDNVGYGMSFSARFADAPLRTKRKRNQPESLMGLHNNQAGLLTVQENMKRKCKCHGVSGSCNVKTCWQSLPEMEEIGSKLKRKYAGATEVVSEKVGNRYNLVPVDTNLKKFTEQDLIYLTNSPDYCRQNEKTGSLGTVGRFCNKTSIGNDGCDLMCCGRGYKSMVITIVEQCQCRYHWCCYVKCKECSRTAEVQVCK</sequence>
<keyword evidence="4" id="KW-0964">Secreted</keyword>
<evidence type="ECO:0000256" key="2">
    <source>
        <dbReference type="ARBA" id="ARBA00005683"/>
    </source>
</evidence>
<dbReference type="Proteomes" id="UP000694865">
    <property type="component" value="Unplaced"/>
</dbReference>
<dbReference type="Gene3D" id="3.30.2460.20">
    <property type="match status" value="1"/>
</dbReference>
<evidence type="ECO:0000256" key="8">
    <source>
        <dbReference type="ARBA" id="ARBA00023288"/>
    </source>
</evidence>
<evidence type="ECO:0000256" key="10">
    <source>
        <dbReference type="SAM" id="SignalP"/>
    </source>
</evidence>
<dbReference type="PANTHER" id="PTHR12027:SF102">
    <property type="entry name" value="PROTEIN WNT"/>
    <property type="match status" value="1"/>
</dbReference>
<keyword evidence="6 9" id="KW-0879">Wnt signaling pathway</keyword>
<dbReference type="GO" id="GO:0005615">
    <property type="term" value="C:extracellular space"/>
    <property type="evidence" value="ECO:0007669"/>
    <property type="project" value="TreeGrafter"/>
</dbReference>
<evidence type="ECO:0000256" key="9">
    <source>
        <dbReference type="RuleBase" id="RU003500"/>
    </source>
</evidence>
<dbReference type="InterPro" id="IPR043158">
    <property type="entry name" value="Wnt_C"/>
</dbReference>
<keyword evidence="8" id="KW-0449">Lipoprotein</keyword>
<keyword evidence="7" id="KW-1015">Disulfide bond</keyword>
<keyword evidence="12" id="KW-1185">Reference proteome</keyword>